<dbReference type="SUPFAM" id="SSF54373">
    <property type="entry name" value="FAD-linked reductases, C-terminal domain"/>
    <property type="match status" value="1"/>
</dbReference>
<comment type="cofactor">
    <cofactor evidence="2">
        <name>FAD</name>
        <dbReference type="ChEBI" id="CHEBI:57692"/>
    </cofactor>
</comment>
<dbReference type="InterPro" id="IPR036188">
    <property type="entry name" value="FAD/NAD-bd_sf"/>
</dbReference>
<evidence type="ECO:0000256" key="1">
    <source>
        <dbReference type="ARBA" id="ARBA00010790"/>
    </source>
</evidence>
<dbReference type="Pfam" id="PF00732">
    <property type="entry name" value="GMC_oxred_N"/>
    <property type="match status" value="1"/>
</dbReference>
<feature type="domain" description="Glucose-methanol-choline oxidoreductase C-terminal" evidence="4">
    <location>
        <begin position="537"/>
        <end position="671"/>
    </location>
</feature>
<dbReference type="AlphaFoldDB" id="A0A5N6U6U2"/>
<evidence type="ECO:0000256" key="2">
    <source>
        <dbReference type="PIRSR" id="PIRSR000137-2"/>
    </source>
</evidence>
<feature type="binding site" evidence="2">
    <location>
        <begin position="179"/>
        <end position="182"/>
    </location>
    <ligand>
        <name>FAD</name>
        <dbReference type="ChEBI" id="CHEBI:57692"/>
    </ligand>
</feature>
<name>A0A5N6U6U2_ASPAV</name>
<dbReference type="PIRSF" id="PIRSF000137">
    <property type="entry name" value="Alcohol_oxidase"/>
    <property type="match status" value="1"/>
</dbReference>
<dbReference type="EMBL" id="ML742030">
    <property type="protein sequence ID" value="KAE8154328.1"/>
    <property type="molecule type" value="Genomic_DNA"/>
</dbReference>
<feature type="binding site" evidence="2">
    <location>
        <position position="652"/>
    </location>
    <ligand>
        <name>FAD</name>
        <dbReference type="ChEBI" id="CHEBI:57692"/>
    </ligand>
</feature>
<dbReference type="InterPro" id="IPR007867">
    <property type="entry name" value="GMC_OxRtase_C"/>
</dbReference>
<dbReference type="InterPro" id="IPR000172">
    <property type="entry name" value="GMC_OxRdtase_N"/>
</dbReference>
<reference evidence="5 6" key="1">
    <citation type="submission" date="2019-04" db="EMBL/GenBank/DDBJ databases">
        <title>Friends and foes A comparative genomics study of 23 Aspergillus species from section Flavi.</title>
        <authorList>
            <consortium name="DOE Joint Genome Institute"/>
            <person name="Kjaerbolling I."/>
            <person name="Vesth T."/>
            <person name="Frisvad J.C."/>
            <person name="Nybo J.L."/>
            <person name="Theobald S."/>
            <person name="Kildgaard S."/>
            <person name="Isbrandt T."/>
            <person name="Kuo A."/>
            <person name="Sato A."/>
            <person name="Lyhne E.K."/>
            <person name="Kogle M.E."/>
            <person name="Wiebenga A."/>
            <person name="Kun R.S."/>
            <person name="Lubbers R.J."/>
            <person name="Makela M.R."/>
            <person name="Barry K."/>
            <person name="Chovatia M."/>
            <person name="Clum A."/>
            <person name="Daum C."/>
            <person name="Haridas S."/>
            <person name="He G."/>
            <person name="LaButti K."/>
            <person name="Lipzen A."/>
            <person name="Mondo S."/>
            <person name="Riley R."/>
            <person name="Salamov A."/>
            <person name="Simmons B.A."/>
            <person name="Magnuson J.K."/>
            <person name="Henrissat B."/>
            <person name="Mortensen U.H."/>
            <person name="Larsen T.O."/>
            <person name="Devries R.P."/>
            <person name="Grigoriev I.V."/>
            <person name="Machida M."/>
            <person name="Baker S.E."/>
            <person name="Andersen M.R."/>
        </authorList>
    </citation>
    <scope>NUCLEOTIDE SEQUENCE [LARGE SCALE GENOMIC DNA]</scope>
    <source>
        <strain evidence="5 6">IBT 18842</strain>
    </source>
</reference>
<dbReference type="PANTHER" id="PTHR11552">
    <property type="entry name" value="GLUCOSE-METHANOL-CHOLINE GMC OXIDOREDUCTASE"/>
    <property type="match status" value="1"/>
</dbReference>
<dbReference type="PANTHER" id="PTHR11552:SF100">
    <property type="entry name" value="DEHYDROGENASE, PUTATIVE (AFU_ORTHOLOGUE AFUA_5G00630)-RELATED"/>
    <property type="match status" value="1"/>
</dbReference>
<dbReference type="OrthoDB" id="269227at2759"/>
<sequence length="684" mass="74668">MNQSYPALDLDLQRIAKIHFALCGQWEDEPSDASQERVVVDAFCRVPGKLGVNEIRWAVHLDGYEYIVVGSGAGGGPVAARLALAGRRTLLLEAGNDQGHNFNYSVPGYAAVVTEDPAMAWNFYVRHYADDERQARDYKTVYETPDGREYTGLDPPAGSRMKGILYIRSGTLGGSTAHNALVAIYPHRSDFDRIANITGDPSWSADNMRQYFVKLERNRYLVPGARGHGFSGWLSIEKPPLTLVLQDPQLSSLLVGGAIALNNETDPLTNLGNLFFGDVNSDSETRDTTPAFYTIPNSADGGRRNGPREFVVSVRDAVHANGSKKYPLDVRTDCFVTRITFNRSVDPPRATGVEFLDGEYLYKVSPLAQRGRTGIPGTASASGEIVVSGGVYNTPQLLQLSGIGPANELQRFNISVVVNLPGVGQNLQDQYEAMVQGHTPKDLVSLAGCTFSFYGQPDPCLKRWRTPILGSRGIYGSSGLASTMLYKSTATENNAFDVSIFSAIGNFRGYFPGHSVNATALHNWITWSAIKAHPRNNAGSVTLQSVNPLDPPHIVFNYFDTGVGDYTADLDAMYEALEVGRKALKSQPVRVSEVLPGEHINSREEIERYIMDTAWGHHAACTCPIGPPDDPMAVLDSRFRVRGVSRLRVVDGSAFPRVPGTFPVIATYIIAEKAADDILSEVSR</sequence>
<feature type="domain" description="Glucose-methanol-choline oxidoreductase N-terminal" evidence="3">
    <location>
        <begin position="325"/>
        <end position="431"/>
    </location>
</feature>
<dbReference type="Proteomes" id="UP000325780">
    <property type="component" value="Unassembled WGS sequence"/>
</dbReference>
<evidence type="ECO:0000259" key="3">
    <source>
        <dbReference type="Pfam" id="PF00732"/>
    </source>
</evidence>
<keyword evidence="2" id="KW-0274">FAD</keyword>
<evidence type="ECO:0008006" key="7">
    <source>
        <dbReference type="Google" id="ProtNLM"/>
    </source>
</evidence>
<keyword evidence="6" id="KW-1185">Reference proteome</keyword>
<evidence type="ECO:0000313" key="5">
    <source>
        <dbReference type="EMBL" id="KAE8154328.1"/>
    </source>
</evidence>
<accession>A0A5N6U6U2</accession>
<organism evidence="5 6">
    <name type="scientific">Aspergillus avenaceus</name>
    <dbReference type="NCBI Taxonomy" id="36643"/>
    <lineage>
        <taxon>Eukaryota</taxon>
        <taxon>Fungi</taxon>
        <taxon>Dikarya</taxon>
        <taxon>Ascomycota</taxon>
        <taxon>Pezizomycotina</taxon>
        <taxon>Eurotiomycetes</taxon>
        <taxon>Eurotiomycetidae</taxon>
        <taxon>Eurotiales</taxon>
        <taxon>Aspergillaceae</taxon>
        <taxon>Aspergillus</taxon>
        <taxon>Aspergillus subgen. Circumdati</taxon>
    </lineage>
</organism>
<protein>
    <recommendedName>
        <fullName evidence="7">GMC oxidoreductase</fullName>
    </recommendedName>
</protein>
<dbReference type="Gene3D" id="3.30.560.10">
    <property type="entry name" value="Glucose Oxidase, domain 3"/>
    <property type="match status" value="1"/>
</dbReference>
<dbReference type="Gene3D" id="3.50.50.60">
    <property type="entry name" value="FAD/NAD(P)-binding domain"/>
    <property type="match status" value="1"/>
</dbReference>
<dbReference type="Pfam" id="PF05199">
    <property type="entry name" value="GMC_oxred_C"/>
    <property type="match status" value="1"/>
</dbReference>
<feature type="binding site" evidence="2">
    <location>
        <position position="336"/>
    </location>
    <ligand>
        <name>FAD</name>
        <dbReference type="ChEBI" id="CHEBI:57692"/>
    </ligand>
</feature>
<dbReference type="InterPro" id="IPR012132">
    <property type="entry name" value="GMC_OxRdtase"/>
</dbReference>
<evidence type="ECO:0000313" key="6">
    <source>
        <dbReference type="Proteomes" id="UP000325780"/>
    </source>
</evidence>
<dbReference type="GO" id="GO:0050660">
    <property type="term" value="F:flavin adenine dinucleotide binding"/>
    <property type="evidence" value="ECO:0007669"/>
    <property type="project" value="InterPro"/>
</dbReference>
<evidence type="ECO:0000259" key="4">
    <source>
        <dbReference type="Pfam" id="PF05199"/>
    </source>
</evidence>
<dbReference type="GO" id="GO:0016614">
    <property type="term" value="F:oxidoreductase activity, acting on CH-OH group of donors"/>
    <property type="evidence" value="ECO:0007669"/>
    <property type="project" value="InterPro"/>
</dbReference>
<proteinExistence type="inferred from homology"/>
<dbReference type="SUPFAM" id="SSF51905">
    <property type="entry name" value="FAD/NAD(P)-binding domain"/>
    <property type="match status" value="1"/>
</dbReference>
<comment type="similarity">
    <text evidence="1">Belongs to the GMC oxidoreductase family.</text>
</comment>
<gene>
    <name evidence="5" type="ORF">BDV25DRAFT_136022</name>
</gene>
<keyword evidence="2" id="KW-0285">Flavoprotein</keyword>